<accession>A0A4S2KFK6</accession>
<dbReference type="EMBL" id="QBLH01002534">
    <property type="protein sequence ID" value="TGZ48202.1"/>
    <property type="molecule type" value="Genomic_DNA"/>
</dbReference>
<sequence>MVVAVEGDRRPQRGDRVSRMCDGEARFACFEIPLLREMRFTPYHPEECGIMRIVEEYRARVDRCPPRKSSCYLCAAVLPSPGL</sequence>
<reference evidence="1 2" key="1">
    <citation type="journal article" date="2019" name="Philos. Trans. R. Soc. Lond., B, Biol. Sci.">
        <title>Ant behaviour and brain gene expression of defending hosts depend on the ecological success of the intruding social parasite.</title>
        <authorList>
            <person name="Kaur R."/>
            <person name="Stoldt M."/>
            <person name="Jongepier E."/>
            <person name="Feldmeyer B."/>
            <person name="Menzel F."/>
            <person name="Bornberg-Bauer E."/>
            <person name="Foitzik S."/>
        </authorList>
    </citation>
    <scope>NUCLEOTIDE SEQUENCE [LARGE SCALE GENOMIC DNA]</scope>
    <source>
        <tissue evidence="1">Whole body</tissue>
    </source>
</reference>
<dbReference type="Proteomes" id="UP000310200">
    <property type="component" value="Unassembled WGS sequence"/>
</dbReference>
<protein>
    <submittedName>
        <fullName evidence="1">Uncharacterized protein</fullName>
    </submittedName>
</protein>
<evidence type="ECO:0000313" key="1">
    <source>
        <dbReference type="EMBL" id="TGZ48202.1"/>
    </source>
</evidence>
<keyword evidence="2" id="KW-1185">Reference proteome</keyword>
<dbReference type="AlphaFoldDB" id="A0A4S2KFK6"/>
<organism evidence="1 2">
    <name type="scientific">Temnothorax longispinosus</name>
    <dbReference type="NCBI Taxonomy" id="300112"/>
    <lineage>
        <taxon>Eukaryota</taxon>
        <taxon>Metazoa</taxon>
        <taxon>Ecdysozoa</taxon>
        <taxon>Arthropoda</taxon>
        <taxon>Hexapoda</taxon>
        <taxon>Insecta</taxon>
        <taxon>Pterygota</taxon>
        <taxon>Neoptera</taxon>
        <taxon>Endopterygota</taxon>
        <taxon>Hymenoptera</taxon>
        <taxon>Apocrita</taxon>
        <taxon>Aculeata</taxon>
        <taxon>Formicoidea</taxon>
        <taxon>Formicidae</taxon>
        <taxon>Myrmicinae</taxon>
        <taxon>Temnothorax</taxon>
    </lineage>
</organism>
<gene>
    <name evidence="1" type="ORF">DBV15_09968</name>
</gene>
<comment type="caution">
    <text evidence="1">The sequence shown here is derived from an EMBL/GenBank/DDBJ whole genome shotgun (WGS) entry which is preliminary data.</text>
</comment>
<name>A0A4S2KFK6_9HYME</name>
<evidence type="ECO:0000313" key="2">
    <source>
        <dbReference type="Proteomes" id="UP000310200"/>
    </source>
</evidence>
<proteinExistence type="predicted"/>